<dbReference type="GO" id="GO:0010333">
    <property type="term" value="F:terpene synthase activity"/>
    <property type="evidence" value="ECO:0007669"/>
    <property type="project" value="InterPro"/>
</dbReference>
<evidence type="ECO:0000256" key="2">
    <source>
        <dbReference type="ARBA" id="ARBA00022723"/>
    </source>
</evidence>
<dbReference type="SUPFAM" id="SSF48576">
    <property type="entry name" value="Terpenoid synthases"/>
    <property type="match status" value="1"/>
</dbReference>
<dbReference type="PANTHER" id="PTHR31739:SF25">
    <property type="entry name" value="(E,E)-GERANYLLINALOOL SYNTHASE"/>
    <property type="match status" value="1"/>
</dbReference>
<dbReference type="Gene3D" id="1.50.10.130">
    <property type="entry name" value="Terpene synthase, N-terminal domain"/>
    <property type="match status" value="1"/>
</dbReference>
<dbReference type="AlphaFoldDB" id="A0A6A1UNT2"/>
<evidence type="ECO:0000256" key="3">
    <source>
        <dbReference type="ARBA" id="ARBA00022842"/>
    </source>
</evidence>
<dbReference type="PANTHER" id="PTHR31739">
    <property type="entry name" value="ENT-COPALYL DIPHOSPHATE SYNTHASE, CHLOROPLASTIC"/>
    <property type="match status" value="1"/>
</dbReference>
<dbReference type="InterPro" id="IPR036965">
    <property type="entry name" value="Terpene_synth_N_sf"/>
</dbReference>
<dbReference type="Gene3D" id="1.50.10.160">
    <property type="match status" value="1"/>
</dbReference>
<evidence type="ECO:0000256" key="1">
    <source>
        <dbReference type="ARBA" id="ARBA00001946"/>
    </source>
</evidence>
<evidence type="ECO:0000259" key="6">
    <source>
        <dbReference type="Pfam" id="PF03936"/>
    </source>
</evidence>
<dbReference type="GO" id="GO:0000287">
    <property type="term" value="F:magnesium ion binding"/>
    <property type="evidence" value="ECO:0007669"/>
    <property type="project" value="InterPro"/>
</dbReference>
<dbReference type="Pfam" id="PF03936">
    <property type="entry name" value="Terpene_synth_C"/>
    <property type="match status" value="1"/>
</dbReference>
<evidence type="ECO:0000313" key="8">
    <source>
        <dbReference type="Proteomes" id="UP000516437"/>
    </source>
</evidence>
<gene>
    <name evidence="7" type="ORF">CJ030_MR8G018168</name>
</gene>
<protein>
    <submittedName>
        <fullName evidence="7">S-linalool synthase</fullName>
    </submittedName>
</protein>
<dbReference type="OrthoDB" id="2343925at2759"/>
<evidence type="ECO:0000313" key="7">
    <source>
        <dbReference type="EMBL" id="KAB1202075.1"/>
    </source>
</evidence>
<reference evidence="7 8" key="1">
    <citation type="journal article" date="2019" name="Plant Biotechnol. J.">
        <title>The red bayberry genome and genetic basis of sex determination.</title>
        <authorList>
            <person name="Jia H.M."/>
            <person name="Jia H.J."/>
            <person name="Cai Q.L."/>
            <person name="Wang Y."/>
            <person name="Zhao H.B."/>
            <person name="Yang W.F."/>
            <person name="Wang G.Y."/>
            <person name="Li Y.H."/>
            <person name="Zhan D.L."/>
            <person name="Shen Y.T."/>
            <person name="Niu Q.F."/>
            <person name="Chang L."/>
            <person name="Qiu J."/>
            <person name="Zhao L."/>
            <person name="Xie H.B."/>
            <person name="Fu W.Y."/>
            <person name="Jin J."/>
            <person name="Li X.W."/>
            <person name="Jiao Y."/>
            <person name="Zhou C.C."/>
            <person name="Tu T."/>
            <person name="Chai C.Y."/>
            <person name="Gao J.L."/>
            <person name="Fan L.J."/>
            <person name="van de Weg E."/>
            <person name="Wang J.Y."/>
            <person name="Gao Z.S."/>
        </authorList>
    </citation>
    <scope>NUCLEOTIDE SEQUENCE [LARGE SCALE GENOMIC DNA]</scope>
    <source>
        <tissue evidence="7">Leaves</tissue>
    </source>
</reference>
<dbReference type="SFLD" id="SFLDG01014">
    <property type="entry name" value="Terpene_Cyclase_Like_1_N-term"/>
    <property type="match status" value="1"/>
</dbReference>
<comment type="cofactor">
    <cofactor evidence="1">
        <name>Mg(2+)</name>
        <dbReference type="ChEBI" id="CHEBI:18420"/>
    </cofactor>
</comment>
<dbReference type="Pfam" id="PF01397">
    <property type="entry name" value="Terpene_synth"/>
    <property type="match status" value="1"/>
</dbReference>
<dbReference type="Proteomes" id="UP000516437">
    <property type="component" value="Chromosome 8"/>
</dbReference>
<proteinExistence type="predicted"/>
<feature type="domain" description="Terpene synthase N-terminal" evidence="5">
    <location>
        <begin position="275"/>
        <end position="371"/>
    </location>
</feature>
<dbReference type="InterPro" id="IPR050148">
    <property type="entry name" value="Terpene_synthase-like"/>
</dbReference>
<dbReference type="Gene3D" id="1.10.600.10">
    <property type="entry name" value="Farnesyl Diphosphate Synthase"/>
    <property type="match status" value="1"/>
</dbReference>
<dbReference type="GO" id="GO:0016102">
    <property type="term" value="P:diterpenoid biosynthetic process"/>
    <property type="evidence" value="ECO:0007669"/>
    <property type="project" value="TreeGrafter"/>
</dbReference>
<accession>A0A6A1UNT2</accession>
<keyword evidence="2" id="KW-0479">Metal-binding</keyword>
<dbReference type="InterPro" id="IPR005630">
    <property type="entry name" value="Terpene_synthase_metal-bd"/>
</dbReference>
<feature type="domain" description="Terpene synthase metal-binding" evidence="6">
    <location>
        <begin position="473"/>
        <end position="704"/>
    </location>
</feature>
<dbReference type="EMBL" id="RXIC02000026">
    <property type="protein sequence ID" value="KAB1202075.1"/>
    <property type="molecule type" value="Genomic_DNA"/>
</dbReference>
<keyword evidence="8" id="KW-1185">Reference proteome</keyword>
<dbReference type="InterPro" id="IPR008930">
    <property type="entry name" value="Terpenoid_cyclase/PrenylTrfase"/>
</dbReference>
<dbReference type="InterPro" id="IPR008949">
    <property type="entry name" value="Isoprenoid_synthase_dom_sf"/>
</dbReference>
<evidence type="ECO:0000256" key="4">
    <source>
        <dbReference type="ARBA" id="ARBA00023239"/>
    </source>
</evidence>
<dbReference type="FunFam" id="1.10.600.10:FF:000036">
    <property type="entry name" value="cis-abienol synthase, chloroplastic"/>
    <property type="match status" value="1"/>
</dbReference>
<keyword evidence="3" id="KW-0460">Magnesium</keyword>
<dbReference type="SUPFAM" id="SSF48239">
    <property type="entry name" value="Terpenoid cyclases/Protein prenyltransferases"/>
    <property type="match status" value="2"/>
</dbReference>
<dbReference type="InterPro" id="IPR001906">
    <property type="entry name" value="Terpene_synth_N"/>
</dbReference>
<evidence type="ECO:0000259" key="5">
    <source>
        <dbReference type="Pfam" id="PF01397"/>
    </source>
</evidence>
<keyword evidence="4" id="KW-0456">Lyase</keyword>
<sequence length="838" mass="96129">MNSSQYSSILSQVNKIKEKIFSNCDSANSSFISPSAYDTAWLAMIPDSDQPFRPMFKNCLDWVLHNQKEEGFWGDCDAHGMPTIECLPDTIACMVALKKWNVGTQSHIEKGLDFIHANTEGLLREMNNHSIPRWFAIVFPAMVEIALTAGLKLGLLKSSDEVMSQIFNKRQQILQREKLVDEYQYPPLLWYLEALPESYCIDQDDIIKHLSNDGSIFQSPSATTSAFMVTGNKKCLAYLISLAQRWDNGVLATYPMDEDLINLCMVNQIIRNFLNKKAWARQSNSVAAQLVKDSLAFRLLRMHGYGVSLDRFCWFLRNEDIRERIENNPEYFSMAMLNVYRATDLMFAGEDDLQEARSFSKKLLDKVVSVGTREQTGVTLSNLHRAEFTYALGWYDMQIEHELSLPWFAQLDHLEYRMWIEDSDSNILWTGKSGFQRLSCPYNAELVRLAMQNYEFRQSMYKNELEELQRWSKDWGLTDMGFGREKTTYCYFAVAASGSLPYDSDVRMVVAKSAIVITVADDFYDVEGCLIELKGLTNAVQRWNAKGLSGHSETIFCALDNLVSEFAAKYSQLRQGCDITNELRDIWYETFASWFTESMRSKLGRIPSLDEYLETGMTSIAAHILVLSASCLLNPSSELRPVQYESITTLLMVISRLLNDTQSYRKEKEEGKVNYILLYSKENPEADVEESVARVREMLDKKKREFLEQVLMEGFCDLPKPNKHLHLSCLKVFQMFFNSSNRYDSTTEMFEDISKAIYVPLQVGKSMAPKPLPLDSGAKKKQLMISVSHFRRPSKPSMDRSFVAKQVSWAAFRVHGQGKAFMQPKLTQFPKLTFTTPI</sequence>
<name>A0A6A1UNT2_9ROSI</name>
<organism evidence="7 8">
    <name type="scientific">Morella rubra</name>
    <name type="common">Chinese bayberry</name>
    <dbReference type="NCBI Taxonomy" id="262757"/>
    <lineage>
        <taxon>Eukaryota</taxon>
        <taxon>Viridiplantae</taxon>
        <taxon>Streptophyta</taxon>
        <taxon>Embryophyta</taxon>
        <taxon>Tracheophyta</taxon>
        <taxon>Spermatophyta</taxon>
        <taxon>Magnoliopsida</taxon>
        <taxon>eudicotyledons</taxon>
        <taxon>Gunneridae</taxon>
        <taxon>Pentapetalae</taxon>
        <taxon>rosids</taxon>
        <taxon>fabids</taxon>
        <taxon>Fagales</taxon>
        <taxon>Myricaceae</taxon>
        <taxon>Morella</taxon>
    </lineage>
</organism>
<comment type="caution">
    <text evidence="7">The sequence shown here is derived from an EMBL/GenBank/DDBJ whole genome shotgun (WGS) entry which is preliminary data.</text>
</comment>